<dbReference type="AlphaFoldDB" id="A0A6S7J7B8"/>
<accession>A0A6S7J7B8</accession>
<evidence type="ECO:0000313" key="1">
    <source>
        <dbReference type="EMBL" id="CAB4026438.1"/>
    </source>
</evidence>
<organism evidence="1 2">
    <name type="scientific">Paramuricea clavata</name>
    <name type="common">Red gorgonian</name>
    <name type="synonym">Violescent sea-whip</name>
    <dbReference type="NCBI Taxonomy" id="317549"/>
    <lineage>
        <taxon>Eukaryota</taxon>
        <taxon>Metazoa</taxon>
        <taxon>Cnidaria</taxon>
        <taxon>Anthozoa</taxon>
        <taxon>Octocorallia</taxon>
        <taxon>Malacalcyonacea</taxon>
        <taxon>Plexauridae</taxon>
        <taxon>Paramuricea</taxon>
    </lineage>
</organism>
<name>A0A6S7J7B8_PARCT</name>
<dbReference type="Proteomes" id="UP001152795">
    <property type="component" value="Unassembled WGS sequence"/>
</dbReference>
<evidence type="ECO:0000313" key="2">
    <source>
        <dbReference type="Proteomes" id="UP001152795"/>
    </source>
</evidence>
<proteinExistence type="predicted"/>
<reference evidence="1" key="1">
    <citation type="submission" date="2020-04" db="EMBL/GenBank/DDBJ databases">
        <authorList>
            <person name="Alioto T."/>
            <person name="Alioto T."/>
            <person name="Gomez Garrido J."/>
        </authorList>
    </citation>
    <scope>NUCLEOTIDE SEQUENCE</scope>
    <source>
        <strain evidence="1">A484AB</strain>
    </source>
</reference>
<gene>
    <name evidence="1" type="ORF">PACLA_8A077203</name>
</gene>
<protein>
    <submittedName>
        <fullName evidence="1">Uncharacterized protein</fullName>
    </submittedName>
</protein>
<comment type="caution">
    <text evidence="1">The sequence shown here is derived from an EMBL/GenBank/DDBJ whole genome shotgun (WGS) entry which is preliminary data.</text>
</comment>
<dbReference type="OrthoDB" id="6417614at2759"/>
<dbReference type="EMBL" id="CACRXK020014199">
    <property type="protein sequence ID" value="CAB4026438.1"/>
    <property type="molecule type" value="Genomic_DNA"/>
</dbReference>
<keyword evidence="2" id="KW-1185">Reference proteome</keyword>
<sequence length="106" mass="12143">MINLLRHKPYLELLGTSEPDQQQALLETASAEQVHCLCLCVENVMKRKYLMPKHVMKKLRPYKNEMLRLADGGKCGRRKKRILVQRGEGFLGLLLSPILESLAELV</sequence>